<dbReference type="OrthoDB" id="2020732at2759"/>
<protein>
    <recommendedName>
        <fullName evidence="5">Transmembrane protein</fullName>
    </recommendedName>
</protein>
<feature type="region of interest" description="Disordered" evidence="1">
    <location>
        <begin position="282"/>
        <end position="316"/>
    </location>
</feature>
<reference evidence="3 4" key="1">
    <citation type="journal article" date="2020" name="Nat. Commun.">
        <title>Genome of Tripterygium wilfordii and identification of cytochrome P450 involved in triptolide biosynthesis.</title>
        <authorList>
            <person name="Tu L."/>
            <person name="Su P."/>
            <person name="Zhang Z."/>
            <person name="Gao L."/>
            <person name="Wang J."/>
            <person name="Hu T."/>
            <person name="Zhou J."/>
            <person name="Zhang Y."/>
            <person name="Zhao Y."/>
            <person name="Liu Y."/>
            <person name="Song Y."/>
            <person name="Tong Y."/>
            <person name="Lu Y."/>
            <person name="Yang J."/>
            <person name="Xu C."/>
            <person name="Jia M."/>
            <person name="Peters R.J."/>
            <person name="Huang L."/>
            <person name="Gao W."/>
        </authorList>
    </citation>
    <scope>NUCLEOTIDE SEQUENCE [LARGE SCALE GENOMIC DNA]</scope>
    <source>
        <strain evidence="4">cv. XIE 37</strain>
        <tissue evidence="3">Leaf</tissue>
    </source>
</reference>
<dbReference type="InParanoid" id="A0A7J7DM40"/>
<feature type="transmembrane region" description="Helical" evidence="2">
    <location>
        <begin position="90"/>
        <end position="111"/>
    </location>
</feature>
<organism evidence="3 4">
    <name type="scientific">Tripterygium wilfordii</name>
    <name type="common">Thunder God vine</name>
    <dbReference type="NCBI Taxonomy" id="458696"/>
    <lineage>
        <taxon>Eukaryota</taxon>
        <taxon>Viridiplantae</taxon>
        <taxon>Streptophyta</taxon>
        <taxon>Embryophyta</taxon>
        <taxon>Tracheophyta</taxon>
        <taxon>Spermatophyta</taxon>
        <taxon>Magnoliopsida</taxon>
        <taxon>eudicotyledons</taxon>
        <taxon>Gunneridae</taxon>
        <taxon>Pentapetalae</taxon>
        <taxon>rosids</taxon>
        <taxon>fabids</taxon>
        <taxon>Celastrales</taxon>
        <taxon>Celastraceae</taxon>
        <taxon>Tripterygium</taxon>
    </lineage>
</organism>
<keyword evidence="2" id="KW-1133">Transmembrane helix</keyword>
<keyword evidence="4" id="KW-1185">Reference proteome</keyword>
<feature type="transmembrane region" description="Helical" evidence="2">
    <location>
        <begin position="131"/>
        <end position="148"/>
    </location>
</feature>
<dbReference type="EMBL" id="JAAARO010000005">
    <property type="protein sequence ID" value="KAF5747349.1"/>
    <property type="molecule type" value="Genomic_DNA"/>
</dbReference>
<dbReference type="PANTHER" id="PTHR36408">
    <property type="entry name" value="TRANSMEMBRANE PROTEIN"/>
    <property type="match status" value="1"/>
</dbReference>
<dbReference type="PANTHER" id="PTHR36408:SF1">
    <property type="entry name" value="TRANSMEMBRANE PROTEIN"/>
    <property type="match status" value="1"/>
</dbReference>
<comment type="caution">
    <text evidence="3">The sequence shown here is derived from an EMBL/GenBank/DDBJ whole genome shotgun (WGS) entry which is preliminary data.</text>
</comment>
<proteinExistence type="predicted"/>
<keyword evidence="2" id="KW-0472">Membrane</keyword>
<evidence type="ECO:0000256" key="2">
    <source>
        <dbReference type="SAM" id="Phobius"/>
    </source>
</evidence>
<feature type="compositionally biased region" description="Basic and acidic residues" evidence="1">
    <location>
        <begin position="282"/>
        <end position="297"/>
    </location>
</feature>
<sequence>MSLPSQHLFTNSPPARIPLHIKTPITLVPRTLSSHLITASHFQNLPLRPRISFTYILVSLKTRHSRLHAYESDTILQPNPNSNDFNLDSFLSIAEFLCLASSVIVSIGFAINSAFPGSKATFLGALGNGAFAWGVAALAGGVAIGAWIRTRQWRMVCKETVRGGGPSVNLVDRIEKLEEDLRRSATIIRVLSRQLEKLGIRFRVTRKSLKEPIAQTAALAQKNSEATRALAAQEDLLEKELGEIQKVLLAMQEQQRKQLELILAIGKTNKLWDNREEATREEDRVNSFKLKEGEKQMDFGNTHFSNASMGAANDRA</sequence>
<name>A0A7J7DM40_TRIWF</name>
<dbReference type="FunCoup" id="A0A7J7DM40">
    <property type="interactions" value="2372"/>
</dbReference>
<evidence type="ECO:0008006" key="5">
    <source>
        <dbReference type="Google" id="ProtNLM"/>
    </source>
</evidence>
<dbReference type="AlphaFoldDB" id="A0A7J7DM40"/>
<dbReference type="Proteomes" id="UP000593562">
    <property type="component" value="Unassembled WGS sequence"/>
</dbReference>
<keyword evidence="2" id="KW-0812">Transmembrane</keyword>
<evidence type="ECO:0000256" key="1">
    <source>
        <dbReference type="SAM" id="MobiDB-lite"/>
    </source>
</evidence>
<gene>
    <name evidence="3" type="ORF">HS088_TW05G00070</name>
</gene>
<evidence type="ECO:0000313" key="3">
    <source>
        <dbReference type="EMBL" id="KAF5747349.1"/>
    </source>
</evidence>
<evidence type="ECO:0000313" key="4">
    <source>
        <dbReference type="Proteomes" id="UP000593562"/>
    </source>
</evidence>
<accession>A0A7J7DM40</accession>
<dbReference type="GO" id="GO:0009941">
    <property type="term" value="C:chloroplast envelope"/>
    <property type="evidence" value="ECO:0007669"/>
    <property type="project" value="TreeGrafter"/>
</dbReference>